<dbReference type="GO" id="GO:0005886">
    <property type="term" value="C:plasma membrane"/>
    <property type="evidence" value="ECO:0007669"/>
    <property type="project" value="UniProtKB-SubCell"/>
</dbReference>
<feature type="domain" description="ABC transmembrane type-1" evidence="8">
    <location>
        <begin position="66"/>
        <end position="259"/>
    </location>
</feature>
<keyword evidence="5 7" id="KW-1133">Transmembrane helix</keyword>
<keyword evidence="3" id="KW-1003">Cell membrane</keyword>
<feature type="transmembrane region" description="Helical" evidence="7">
    <location>
        <begin position="240"/>
        <end position="259"/>
    </location>
</feature>
<sequence>MKRLAKTIALTLLKIVVVFYTVFPFYWAIVSSFKTGSALFSVDFFPAIDLSNYRDLLTNGNFLRNILNSAIVAVSVVTLSLIFAITSAYALGKLKFRGRGVVLAGILGASMFPQIVVLSGLFGTIRWLGLYNSLGSLVLSYMIFSLPFTVWVMTSFIRQIPAELEDAARMDGCSTWAMIWQIYFPLLAPALASTGLLAFIASWNEFLFALTFTLSDTVRTVPVGLALISGSSRFELPFGTIMAASVIVTVPLILLVLIFQRRIVSGLTAGAVK</sequence>
<dbReference type="Gene3D" id="1.10.3720.10">
    <property type="entry name" value="MetI-like"/>
    <property type="match status" value="1"/>
</dbReference>
<dbReference type="CDD" id="cd06261">
    <property type="entry name" value="TM_PBP2"/>
    <property type="match status" value="1"/>
</dbReference>
<dbReference type="PANTHER" id="PTHR32243">
    <property type="entry name" value="MALTOSE TRANSPORT SYSTEM PERMEASE-RELATED"/>
    <property type="match status" value="1"/>
</dbReference>
<protein>
    <submittedName>
        <fullName evidence="9">ABC transporter permease subunit</fullName>
    </submittedName>
</protein>
<organism evidence="9 10">
    <name type="scientific">Rhizobium lusitanum</name>
    <dbReference type="NCBI Taxonomy" id="293958"/>
    <lineage>
        <taxon>Bacteria</taxon>
        <taxon>Pseudomonadati</taxon>
        <taxon>Pseudomonadota</taxon>
        <taxon>Alphaproteobacteria</taxon>
        <taxon>Hyphomicrobiales</taxon>
        <taxon>Rhizobiaceae</taxon>
        <taxon>Rhizobium/Agrobacterium group</taxon>
        <taxon>Rhizobium</taxon>
    </lineage>
</organism>
<reference evidence="9 10" key="1">
    <citation type="submission" date="2019-12" db="EMBL/GenBank/DDBJ databases">
        <title>Rhizobium genotypes associated with high levels of biological nitrogen fixation by grain legumes in a temperate-maritime cropping system.</title>
        <authorList>
            <person name="Maluk M."/>
            <person name="Francesc Ferrando Molina F."/>
            <person name="Lopez Del Egido L."/>
            <person name="Lafos M."/>
            <person name="Langarica-Fuentes A."/>
            <person name="Gebre Yohannes G."/>
            <person name="Young M.W."/>
            <person name="Martin P."/>
            <person name="Gantlett R."/>
            <person name="Kenicer G."/>
            <person name="Hawes C."/>
            <person name="Begg G.S."/>
            <person name="Quilliam R.S."/>
            <person name="Squire G.R."/>
            <person name="Poole P.S."/>
            <person name="Young P.W."/>
            <person name="Iannetta P.M."/>
            <person name="James E.K."/>
        </authorList>
    </citation>
    <scope>NUCLEOTIDE SEQUENCE [LARGE SCALE GENOMIC DNA]</scope>
    <source>
        <strain evidence="9 10">JHI1118</strain>
    </source>
</reference>
<feature type="transmembrane region" description="Helical" evidence="7">
    <location>
        <begin position="66"/>
        <end position="89"/>
    </location>
</feature>
<keyword evidence="4 7" id="KW-0812">Transmembrane</keyword>
<keyword evidence="2 7" id="KW-0813">Transport</keyword>
<accession>A0A6L9UDR6</accession>
<dbReference type="SUPFAM" id="SSF161098">
    <property type="entry name" value="MetI-like"/>
    <property type="match status" value="1"/>
</dbReference>
<keyword evidence="6 7" id="KW-0472">Membrane</keyword>
<dbReference type="GO" id="GO:0055085">
    <property type="term" value="P:transmembrane transport"/>
    <property type="evidence" value="ECO:0007669"/>
    <property type="project" value="InterPro"/>
</dbReference>
<comment type="similarity">
    <text evidence="7">Belongs to the binding-protein-dependent transport system permease family.</text>
</comment>
<gene>
    <name evidence="9" type="ORF">GR212_22605</name>
</gene>
<evidence type="ECO:0000256" key="3">
    <source>
        <dbReference type="ARBA" id="ARBA00022475"/>
    </source>
</evidence>
<evidence type="ECO:0000256" key="4">
    <source>
        <dbReference type="ARBA" id="ARBA00022692"/>
    </source>
</evidence>
<feature type="transmembrane region" description="Helical" evidence="7">
    <location>
        <begin position="137"/>
        <end position="157"/>
    </location>
</feature>
<proteinExistence type="inferred from homology"/>
<evidence type="ECO:0000313" key="9">
    <source>
        <dbReference type="EMBL" id="NEI72382.1"/>
    </source>
</evidence>
<comment type="subcellular location">
    <subcellularLocation>
        <location evidence="1 7">Cell membrane</location>
        <topology evidence="1 7">Multi-pass membrane protein</topology>
    </subcellularLocation>
</comment>
<evidence type="ECO:0000256" key="5">
    <source>
        <dbReference type="ARBA" id="ARBA00022989"/>
    </source>
</evidence>
<dbReference type="Pfam" id="PF00528">
    <property type="entry name" value="BPD_transp_1"/>
    <property type="match status" value="1"/>
</dbReference>
<dbReference type="RefSeq" id="WP_163989629.1">
    <property type="nucleotide sequence ID" value="NZ_WUEY01000011.1"/>
</dbReference>
<evidence type="ECO:0000313" key="10">
    <source>
        <dbReference type="Proteomes" id="UP000483035"/>
    </source>
</evidence>
<evidence type="ECO:0000259" key="8">
    <source>
        <dbReference type="PROSITE" id="PS50928"/>
    </source>
</evidence>
<comment type="caution">
    <text evidence="9">The sequence shown here is derived from an EMBL/GenBank/DDBJ whole genome shotgun (WGS) entry which is preliminary data.</text>
</comment>
<evidence type="ECO:0000256" key="1">
    <source>
        <dbReference type="ARBA" id="ARBA00004651"/>
    </source>
</evidence>
<dbReference type="PANTHER" id="PTHR32243:SF18">
    <property type="entry name" value="INNER MEMBRANE ABC TRANSPORTER PERMEASE PROTEIN YCJP"/>
    <property type="match status" value="1"/>
</dbReference>
<feature type="transmembrane region" description="Helical" evidence="7">
    <location>
        <begin position="7"/>
        <end position="29"/>
    </location>
</feature>
<dbReference type="PROSITE" id="PS50928">
    <property type="entry name" value="ABC_TM1"/>
    <property type="match status" value="1"/>
</dbReference>
<feature type="transmembrane region" description="Helical" evidence="7">
    <location>
        <begin position="101"/>
        <end position="125"/>
    </location>
</feature>
<evidence type="ECO:0000256" key="7">
    <source>
        <dbReference type="RuleBase" id="RU363032"/>
    </source>
</evidence>
<feature type="transmembrane region" description="Helical" evidence="7">
    <location>
        <begin position="178"/>
        <end position="200"/>
    </location>
</feature>
<dbReference type="AlphaFoldDB" id="A0A6L9UDR6"/>
<dbReference type="InterPro" id="IPR035906">
    <property type="entry name" value="MetI-like_sf"/>
</dbReference>
<name>A0A6L9UDR6_9HYPH</name>
<evidence type="ECO:0000256" key="2">
    <source>
        <dbReference type="ARBA" id="ARBA00022448"/>
    </source>
</evidence>
<dbReference type="InterPro" id="IPR000515">
    <property type="entry name" value="MetI-like"/>
</dbReference>
<dbReference type="EMBL" id="WUEY01000011">
    <property type="protein sequence ID" value="NEI72382.1"/>
    <property type="molecule type" value="Genomic_DNA"/>
</dbReference>
<dbReference type="InterPro" id="IPR050901">
    <property type="entry name" value="BP-dep_ABC_trans_perm"/>
</dbReference>
<dbReference type="Proteomes" id="UP000483035">
    <property type="component" value="Unassembled WGS sequence"/>
</dbReference>
<evidence type="ECO:0000256" key="6">
    <source>
        <dbReference type="ARBA" id="ARBA00023136"/>
    </source>
</evidence>